<feature type="region of interest" description="Disordered" evidence="2">
    <location>
        <begin position="1"/>
        <end position="37"/>
    </location>
</feature>
<dbReference type="Pfam" id="PF04264">
    <property type="entry name" value="YceI"/>
    <property type="match status" value="1"/>
</dbReference>
<dbReference type="Pfam" id="PF13620">
    <property type="entry name" value="CarboxypepD_reg"/>
    <property type="match status" value="1"/>
</dbReference>
<dbReference type="SUPFAM" id="SSF101874">
    <property type="entry name" value="YceI-like"/>
    <property type="match status" value="1"/>
</dbReference>
<dbReference type="InterPro" id="IPR007372">
    <property type="entry name" value="Lipid/polyisoprenoid-bd_YceI"/>
</dbReference>
<comment type="caution">
    <text evidence="4">The sequence shown here is derived from an EMBL/GenBank/DDBJ whole genome shotgun (WGS) entry which is preliminary data.</text>
</comment>
<dbReference type="AlphaFoldDB" id="A0AAE4CLM7"/>
<dbReference type="PANTHER" id="PTHR34406">
    <property type="entry name" value="PROTEIN YCEI"/>
    <property type="match status" value="1"/>
</dbReference>
<dbReference type="Proteomes" id="UP001180845">
    <property type="component" value="Unassembled WGS sequence"/>
</dbReference>
<feature type="domain" description="Lipid/polyisoprenoid-binding YceI-like" evidence="3">
    <location>
        <begin position="130"/>
        <end position="296"/>
    </location>
</feature>
<sequence>MVLSKLRRRGSSSEGAARKPRRQSAGADLPPTPLDGGVVSCQVHDERGSPLPEATVTVVDRLNQRVGQGKTDSYGFYLATVPPGVHKVSITAGGYLRAGTKADVRTNRHTSIGHVQLERDAAMTLPEPGIWRFDPDHTEARFIAQHIGMSKIHGAFRALEGHIRVESPFEQSHIEVAIDAASIDTGVKMRDDHLRSADFLDVENHPKLYFTSDRLSPLRGDRWMVNGSLTIRGTTSPVQLNTSYLGQRSWNGTRAACLCETELRREDYAVNWQQILNKGIAVVGSTIQLQLDVQAVLDE</sequence>
<protein>
    <submittedName>
        <fullName evidence="4">Polyisoprenoid-binding protein YceI</fullName>
    </submittedName>
</protein>
<reference evidence="4" key="1">
    <citation type="submission" date="2023-07" db="EMBL/GenBank/DDBJ databases">
        <title>Sequencing the genomes of 1000 actinobacteria strains.</title>
        <authorList>
            <person name="Klenk H.-P."/>
        </authorList>
    </citation>
    <scope>NUCLEOTIDE SEQUENCE</scope>
    <source>
        <strain evidence="4">DSM 45977</strain>
    </source>
</reference>
<keyword evidence="5" id="KW-1185">Reference proteome</keyword>
<evidence type="ECO:0000313" key="4">
    <source>
        <dbReference type="EMBL" id="MDR7302410.1"/>
    </source>
</evidence>
<evidence type="ECO:0000259" key="3">
    <source>
        <dbReference type="SMART" id="SM00867"/>
    </source>
</evidence>
<dbReference type="Gene3D" id="2.60.40.1120">
    <property type="entry name" value="Carboxypeptidase-like, regulatory domain"/>
    <property type="match status" value="1"/>
</dbReference>
<evidence type="ECO:0000256" key="2">
    <source>
        <dbReference type="SAM" id="MobiDB-lite"/>
    </source>
</evidence>
<dbReference type="Gene3D" id="2.40.128.110">
    <property type="entry name" value="Lipid/polyisoprenoid-binding, YceI-like"/>
    <property type="match status" value="1"/>
</dbReference>
<dbReference type="SMART" id="SM00867">
    <property type="entry name" value="YceI"/>
    <property type="match status" value="1"/>
</dbReference>
<comment type="similarity">
    <text evidence="1">Belongs to the UPF0312 family.</text>
</comment>
<dbReference type="RefSeq" id="WP_310273922.1">
    <property type="nucleotide sequence ID" value="NZ_JAVDXW010000001.1"/>
</dbReference>
<dbReference type="InterPro" id="IPR036761">
    <property type="entry name" value="TTHA0802/YceI-like_sf"/>
</dbReference>
<dbReference type="SUPFAM" id="SSF49464">
    <property type="entry name" value="Carboxypeptidase regulatory domain-like"/>
    <property type="match status" value="1"/>
</dbReference>
<dbReference type="InterPro" id="IPR008969">
    <property type="entry name" value="CarboxyPept-like_regulatory"/>
</dbReference>
<proteinExistence type="inferred from homology"/>
<accession>A0AAE4CLM7</accession>
<gene>
    <name evidence="4" type="ORF">JOF55_002591</name>
</gene>
<evidence type="ECO:0000313" key="5">
    <source>
        <dbReference type="Proteomes" id="UP001180845"/>
    </source>
</evidence>
<name>A0AAE4CLM7_9ACTN</name>
<evidence type="ECO:0000256" key="1">
    <source>
        <dbReference type="ARBA" id="ARBA00008812"/>
    </source>
</evidence>
<organism evidence="4 5">
    <name type="scientific">Haloactinomyces albus</name>
    <dbReference type="NCBI Taxonomy" id="1352928"/>
    <lineage>
        <taxon>Bacteria</taxon>
        <taxon>Bacillati</taxon>
        <taxon>Actinomycetota</taxon>
        <taxon>Actinomycetes</taxon>
        <taxon>Actinopolysporales</taxon>
        <taxon>Actinopolysporaceae</taxon>
        <taxon>Haloactinomyces</taxon>
    </lineage>
</organism>
<dbReference type="EMBL" id="JAVDXW010000001">
    <property type="protein sequence ID" value="MDR7302410.1"/>
    <property type="molecule type" value="Genomic_DNA"/>
</dbReference>
<feature type="compositionally biased region" description="Basic residues" evidence="2">
    <location>
        <begin position="1"/>
        <end position="10"/>
    </location>
</feature>
<dbReference type="PANTHER" id="PTHR34406:SF1">
    <property type="entry name" value="PROTEIN YCEI"/>
    <property type="match status" value="1"/>
</dbReference>